<evidence type="ECO:0000256" key="1">
    <source>
        <dbReference type="SAM" id="MobiDB-lite"/>
    </source>
</evidence>
<feature type="compositionally biased region" description="Polar residues" evidence="1">
    <location>
        <begin position="307"/>
        <end position="331"/>
    </location>
</feature>
<name>A0A409W0R9_9AGAR</name>
<dbReference type="OrthoDB" id="10534856at2759"/>
<protein>
    <submittedName>
        <fullName evidence="3">Uncharacterized protein</fullName>
    </submittedName>
</protein>
<dbReference type="AlphaFoldDB" id="A0A409W0R9"/>
<dbReference type="Proteomes" id="UP000284842">
    <property type="component" value="Unassembled WGS sequence"/>
</dbReference>
<evidence type="ECO:0000313" key="4">
    <source>
        <dbReference type="Proteomes" id="UP000284842"/>
    </source>
</evidence>
<accession>A0A409W0R9</accession>
<dbReference type="STRING" id="181874.A0A409W0R9"/>
<comment type="caution">
    <text evidence="3">The sequence shown here is derived from an EMBL/GenBank/DDBJ whole genome shotgun (WGS) entry which is preliminary data.</text>
</comment>
<feature type="compositionally biased region" description="Basic and acidic residues" evidence="1">
    <location>
        <begin position="266"/>
        <end position="277"/>
    </location>
</feature>
<evidence type="ECO:0000256" key="2">
    <source>
        <dbReference type="SAM" id="Phobius"/>
    </source>
</evidence>
<feature type="compositionally biased region" description="Polar residues" evidence="1">
    <location>
        <begin position="278"/>
        <end position="297"/>
    </location>
</feature>
<proteinExistence type="predicted"/>
<feature type="compositionally biased region" description="Polar residues" evidence="1">
    <location>
        <begin position="234"/>
        <end position="244"/>
    </location>
</feature>
<dbReference type="EMBL" id="NHTK01005885">
    <property type="protein sequence ID" value="PPQ72114.1"/>
    <property type="molecule type" value="Genomic_DNA"/>
</dbReference>
<reference evidence="3 4" key="1">
    <citation type="journal article" date="2018" name="Evol. Lett.">
        <title>Horizontal gene cluster transfer increased hallucinogenic mushroom diversity.</title>
        <authorList>
            <person name="Reynolds H.T."/>
            <person name="Vijayakumar V."/>
            <person name="Gluck-Thaler E."/>
            <person name="Korotkin H.B."/>
            <person name="Matheny P.B."/>
            <person name="Slot J.C."/>
        </authorList>
    </citation>
    <scope>NUCLEOTIDE SEQUENCE [LARGE SCALE GENOMIC DNA]</scope>
    <source>
        <strain evidence="3 4">2629</strain>
    </source>
</reference>
<feature type="transmembrane region" description="Helical" evidence="2">
    <location>
        <begin position="143"/>
        <end position="165"/>
    </location>
</feature>
<feature type="compositionally biased region" description="Polar residues" evidence="1">
    <location>
        <begin position="342"/>
        <end position="354"/>
    </location>
</feature>
<keyword evidence="2" id="KW-1133">Transmembrane helix</keyword>
<keyword evidence="4" id="KW-1185">Reference proteome</keyword>
<feature type="region of interest" description="Disordered" evidence="1">
    <location>
        <begin position="266"/>
        <end position="361"/>
    </location>
</feature>
<feature type="region of interest" description="Disordered" evidence="1">
    <location>
        <begin position="196"/>
        <end position="254"/>
    </location>
</feature>
<sequence>MATVCSSTPTATTTTLIPTSFQTVITTDSSSTLPSLAISTVISTTTCFGGADDDCIDTFMTTTTTIPGAVFVTQVPMTLAVDGFITETTTLFGQTCSVVPSGSSRPNVPRVTPTPSQTTSSHRPSQTSDLPQSTDNTEKSFPIGPVVGGAVGGLVVIGLVGFLLWKYFHKPTPPNFEVRPDKYDAYGREEQFYSSNVAPQAQQPPPGQQSTQTTNQHQHQHQHQQQNQQQQQQIDETGVNNGEDSQWDRPDRLPGRMEQKLAQKIDDAFGGRRRSDENSNAQSSNPPYLPQAQNPNYGQAYHPVQAPSPSTTAYSHPNASTWGRPTSNQYNVAAPGVPYPQVSPSAQNLQSQYSGYAEPAQ</sequence>
<organism evidence="3 4">
    <name type="scientific">Panaeolus cyanescens</name>
    <dbReference type="NCBI Taxonomy" id="181874"/>
    <lineage>
        <taxon>Eukaryota</taxon>
        <taxon>Fungi</taxon>
        <taxon>Dikarya</taxon>
        <taxon>Basidiomycota</taxon>
        <taxon>Agaricomycotina</taxon>
        <taxon>Agaricomycetes</taxon>
        <taxon>Agaricomycetidae</taxon>
        <taxon>Agaricales</taxon>
        <taxon>Agaricineae</taxon>
        <taxon>Galeropsidaceae</taxon>
        <taxon>Panaeolus</taxon>
    </lineage>
</organism>
<gene>
    <name evidence="3" type="ORF">CVT24_002425</name>
</gene>
<keyword evidence="2" id="KW-0812">Transmembrane</keyword>
<evidence type="ECO:0000313" key="3">
    <source>
        <dbReference type="EMBL" id="PPQ72114.1"/>
    </source>
</evidence>
<dbReference type="InParanoid" id="A0A409W0R9"/>
<feature type="region of interest" description="Disordered" evidence="1">
    <location>
        <begin position="99"/>
        <end position="141"/>
    </location>
</feature>
<feature type="compositionally biased region" description="Low complexity" evidence="1">
    <location>
        <begin position="208"/>
        <end position="233"/>
    </location>
</feature>
<feature type="compositionally biased region" description="Polar residues" evidence="1">
    <location>
        <begin position="113"/>
        <end position="135"/>
    </location>
</feature>
<keyword evidence="2" id="KW-0472">Membrane</keyword>